<proteinExistence type="predicted"/>
<evidence type="ECO:0000313" key="2">
    <source>
        <dbReference type="Proteomes" id="UP000076923"/>
    </source>
</evidence>
<keyword evidence="2" id="KW-1185">Reference proteome</keyword>
<dbReference type="PROSITE" id="PS51257">
    <property type="entry name" value="PROKAR_LIPOPROTEIN"/>
    <property type="match status" value="1"/>
</dbReference>
<dbReference type="AlphaFoldDB" id="A0A176TAD8"/>
<name>A0A176TAD8_9FLAO</name>
<dbReference type="Pfam" id="PF20113">
    <property type="entry name" value="DUF6503"/>
    <property type="match status" value="1"/>
</dbReference>
<sequence>MKKIILLLIVVIAVSCKNESKKEVKTEVKKVEVQKETFPEELGKVFEAHGGIKEWRKVQVLSFNKEDEVHITDLHSRKIIVKSPKYSLGFDGNEIWSLEEVEGGLKRDPAFYYNLYFYFYAMPFVLADDGITYEKVDDFVFEGVNYPGYKISYKANVGTSPDDNYIVYYNPETFKMEWLAYTVTFKSKAPVDTYKMIRYNSWENVSGFILPKQITWYSKDEKDLYTPTAKIVDFKLPLVSPVKLADSFFEKRVK</sequence>
<dbReference type="OrthoDB" id="282859at2"/>
<dbReference type="InterPro" id="IPR045444">
    <property type="entry name" value="DUF6503"/>
</dbReference>
<protein>
    <recommendedName>
        <fullName evidence="3">Threonine synthase</fullName>
    </recommendedName>
</protein>
<dbReference type="STRING" id="1333662.LPB303_10875"/>
<gene>
    <name evidence="1" type="ORF">LPB303_10875</name>
</gene>
<comment type="caution">
    <text evidence="1">The sequence shown here is derived from an EMBL/GenBank/DDBJ whole genome shotgun (WGS) entry which is preliminary data.</text>
</comment>
<evidence type="ECO:0000313" key="1">
    <source>
        <dbReference type="EMBL" id="OAD44822.1"/>
    </source>
</evidence>
<organism evidence="1 2">
    <name type="scientific">Polaribacter atrinae</name>
    <dbReference type="NCBI Taxonomy" id="1333662"/>
    <lineage>
        <taxon>Bacteria</taxon>
        <taxon>Pseudomonadati</taxon>
        <taxon>Bacteroidota</taxon>
        <taxon>Flavobacteriia</taxon>
        <taxon>Flavobacteriales</taxon>
        <taxon>Flavobacteriaceae</taxon>
    </lineage>
</organism>
<dbReference type="EMBL" id="LVWE01000038">
    <property type="protein sequence ID" value="OAD44822.1"/>
    <property type="molecule type" value="Genomic_DNA"/>
</dbReference>
<dbReference type="Proteomes" id="UP000076923">
    <property type="component" value="Unassembled WGS sequence"/>
</dbReference>
<dbReference type="RefSeq" id="WP_068450069.1">
    <property type="nucleotide sequence ID" value="NZ_CANKUV010000013.1"/>
</dbReference>
<accession>A0A176TAD8</accession>
<evidence type="ECO:0008006" key="3">
    <source>
        <dbReference type="Google" id="ProtNLM"/>
    </source>
</evidence>
<reference evidence="1 2" key="1">
    <citation type="submission" date="2016-02" db="EMBL/GenBank/DDBJ databases">
        <title>Draft genome sequence of Polaribacter atrinae KACC17473.</title>
        <authorList>
            <person name="Shin S.-K."/>
            <person name="Yi H."/>
        </authorList>
    </citation>
    <scope>NUCLEOTIDE SEQUENCE [LARGE SCALE GENOMIC DNA]</scope>
    <source>
        <strain evidence="1 2">KACC 17473</strain>
    </source>
</reference>